<comment type="caution">
    <text evidence="1">The sequence shown here is derived from an EMBL/GenBank/DDBJ whole genome shotgun (WGS) entry which is preliminary data.</text>
</comment>
<sequence length="32" mass="3795">MRTYFVAFHKVVADDTGHDHRVLQRQIVVREA</sequence>
<dbReference type="EMBL" id="JAUSWL010000017">
    <property type="protein sequence ID" value="MDQ0546746.1"/>
    <property type="molecule type" value="Genomic_DNA"/>
</dbReference>
<accession>A0AAJ1TTM9</accession>
<gene>
    <name evidence="1" type="ORF">QO001_005698</name>
</gene>
<protein>
    <submittedName>
        <fullName evidence="1">Uncharacterized protein</fullName>
    </submittedName>
</protein>
<evidence type="ECO:0000313" key="1">
    <source>
        <dbReference type="EMBL" id="MDQ0546746.1"/>
    </source>
</evidence>
<name>A0AAJ1TTM9_9HYPH</name>
<evidence type="ECO:0000313" key="2">
    <source>
        <dbReference type="Proteomes" id="UP001223420"/>
    </source>
</evidence>
<dbReference type="AlphaFoldDB" id="A0AAJ1TTM9"/>
<organism evidence="1 2">
    <name type="scientific">Methylobacterium brachiatum</name>
    <dbReference type="NCBI Taxonomy" id="269660"/>
    <lineage>
        <taxon>Bacteria</taxon>
        <taxon>Pseudomonadati</taxon>
        <taxon>Pseudomonadota</taxon>
        <taxon>Alphaproteobacteria</taxon>
        <taxon>Hyphomicrobiales</taxon>
        <taxon>Methylobacteriaceae</taxon>
        <taxon>Methylobacterium</taxon>
    </lineage>
</organism>
<proteinExistence type="predicted"/>
<reference evidence="1" key="1">
    <citation type="submission" date="2023-07" db="EMBL/GenBank/DDBJ databases">
        <title>Genomic Encyclopedia of Type Strains, Phase IV (KMG-IV): sequencing the most valuable type-strain genomes for metagenomic binning, comparative biology and taxonomic classification.</title>
        <authorList>
            <person name="Goeker M."/>
        </authorList>
    </citation>
    <scope>NUCLEOTIDE SEQUENCE</scope>
    <source>
        <strain evidence="1">DSM 19569</strain>
    </source>
</reference>
<dbReference type="Proteomes" id="UP001223420">
    <property type="component" value="Unassembled WGS sequence"/>
</dbReference>